<evidence type="ECO:0000256" key="1">
    <source>
        <dbReference type="SAM" id="MobiDB-lite"/>
    </source>
</evidence>
<dbReference type="Proteomes" id="UP000198711">
    <property type="component" value="Unassembled WGS sequence"/>
</dbReference>
<evidence type="ECO:0000313" key="2">
    <source>
        <dbReference type="EMBL" id="SDX27515.1"/>
    </source>
</evidence>
<accession>A0A8X8IGX7</accession>
<organism evidence="2 3">
    <name type="scientific">Hydrobacter penzbergensis</name>
    <dbReference type="NCBI Taxonomy" id="1235997"/>
    <lineage>
        <taxon>Bacteria</taxon>
        <taxon>Pseudomonadati</taxon>
        <taxon>Bacteroidota</taxon>
        <taxon>Chitinophagia</taxon>
        <taxon>Chitinophagales</taxon>
        <taxon>Chitinophagaceae</taxon>
        <taxon>Hydrobacter</taxon>
    </lineage>
</organism>
<name>A0A8X8IGX7_9BACT</name>
<proteinExistence type="predicted"/>
<feature type="region of interest" description="Disordered" evidence="1">
    <location>
        <begin position="177"/>
        <end position="233"/>
    </location>
</feature>
<feature type="compositionally biased region" description="Polar residues" evidence="1">
    <location>
        <begin position="186"/>
        <end position="200"/>
    </location>
</feature>
<gene>
    <name evidence="2" type="ORF">SAMN05444410_11258</name>
</gene>
<dbReference type="RefSeq" id="WP_092725163.1">
    <property type="nucleotide sequence ID" value="NZ_FNNO01000012.1"/>
</dbReference>
<evidence type="ECO:0008006" key="4">
    <source>
        <dbReference type="Google" id="ProtNLM"/>
    </source>
</evidence>
<dbReference type="EMBL" id="FNNO01000012">
    <property type="protein sequence ID" value="SDX27515.1"/>
    <property type="molecule type" value="Genomic_DNA"/>
</dbReference>
<keyword evidence="3" id="KW-1185">Reference proteome</keyword>
<evidence type="ECO:0000313" key="3">
    <source>
        <dbReference type="Proteomes" id="UP000198711"/>
    </source>
</evidence>
<sequence length="233" mass="26760">MRFYFILLLLPLVYQPAAGQCKTYKLTSRGDTINCTDLKGLKQGKWKIHADPLRGEPGYEDEGGFVNSQREGVWRRFNLMGDLLAIENYRWGYKNGVCRYFTMAGLEHEESWLAVNPAKAYDTVDVQDLQNPDVYKKVVVKIEGHSLRHGIWRYYFPPSGQILRTERYMLDQPYSPEMDRIKEDSTNTSTTKPATDSLKNNAAGKTKPKPKEVLEFEKKNAGKKIKVRDGRTG</sequence>
<reference evidence="2 3" key="1">
    <citation type="submission" date="2016-10" db="EMBL/GenBank/DDBJ databases">
        <authorList>
            <person name="Varghese N."/>
            <person name="Submissions S."/>
        </authorList>
    </citation>
    <scope>NUCLEOTIDE SEQUENCE [LARGE SCALE GENOMIC DNA]</scope>
    <source>
        <strain evidence="2 3">DSM 25353</strain>
    </source>
</reference>
<dbReference type="SUPFAM" id="SSF82185">
    <property type="entry name" value="Histone H3 K4-specific methyltransferase SET7/9 N-terminal domain"/>
    <property type="match status" value="1"/>
</dbReference>
<protein>
    <recommendedName>
        <fullName evidence="4">MORN repeat variant</fullName>
    </recommendedName>
</protein>
<feature type="compositionally biased region" description="Basic and acidic residues" evidence="1">
    <location>
        <begin position="209"/>
        <end position="220"/>
    </location>
</feature>
<dbReference type="AlphaFoldDB" id="A0A8X8IGX7"/>
<comment type="caution">
    <text evidence="2">The sequence shown here is derived from an EMBL/GenBank/DDBJ whole genome shotgun (WGS) entry which is preliminary data.</text>
</comment>